<evidence type="ECO:0000313" key="3">
    <source>
        <dbReference type="Proteomes" id="UP001642540"/>
    </source>
</evidence>
<dbReference type="Proteomes" id="UP001642540">
    <property type="component" value="Unassembled WGS sequence"/>
</dbReference>
<dbReference type="EMBL" id="CAXLJM020000033">
    <property type="protein sequence ID" value="CAL8101174.1"/>
    <property type="molecule type" value="Genomic_DNA"/>
</dbReference>
<evidence type="ECO:0000256" key="1">
    <source>
        <dbReference type="SAM" id="MobiDB-lite"/>
    </source>
</evidence>
<keyword evidence="3" id="KW-1185">Reference proteome</keyword>
<sequence>MERRVREKRESLFLLRPSIGRIPKQNSSLEGQNEPDMKTLGNSSFACQVNNILFFTTGFIIPPQPLQRTQFNSSSAPLVKSDNSSLLDTS</sequence>
<accession>A0ABP1QLQ8</accession>
<feature type="region of interest" description="Disordered" evidence="1">
    <location>
        <begin position="66"/>
        <end position="90"/>
    </location>
</feature>
<gene>
    <name evidence="2" type="ORF">ODALV1_LOCUS10753</name>
</gene>
<evidence type="ECO:0000313" key="2">
    <source>
        <dbReference type="EMBL" id="CAL8101174.1"/>
    </source>
</evidence>
<reference evidence="2 3" key="1">
    <citation type="submission" date="2024-08" db="EMBL/GenBank/DDBJ databases">
        <authorList>
            <person name="Cucini C."/>
            <person name="Frati F."/>
        </authorList>
    </citation>
    <scope>NUCLEOTIDE SEQUENCE [LARGE SCALE GENOMIC DNA]</scope>
</reference>
<protein>
    <submittedName>
        <fullName evidence="2">Uncharacterized protein</fullName>
    </submittedName>
</protein>
<name>A0ABP1QLQ8_9HEXA</name>
<proteinExistence type="predicted"/>
<organism evidence="2 3">
    <name type="scientific">Orchesella dallaii</name>
    <dbReference type="NCBI Taxonomy" id="48710"/>
    <lineage>
        <taxon>Eukaryota</taxon>
        <taxon>Metazoa</taxon>
        <taxon>Ecdysozoa</taxon>
        <taxon>Arthropoda</taxon>
        <taxon>Hexapoda</taxon>
        <taxon>Collembola</taxon>
        <taxon>Entomobryomorpha</taxon>
        <taxon>Entomobryoidea</taxon>
        <taxon>Orchesellidae</taxon>
        <taxon>Orchesellinae</taxon>
        <taxon>Orchesella</taxon>
    </lineage>
</organism>
<comment type="caution">
    <text evidence="2">The sequence shown here is derived from an EMBL/GenBank/DDBJ whole genome shotgun (WGS) entry which is preliminary data.</text>
</comment>